<dbReference type="GO" id="GO:0005886">
    <property type="term" value="C:plasma membrane"/>
    <property type="evidence" value="ECO:0007669"/>
    <property type="project" value="UniProtKB-SubCell"/>
</dbReference>
<evidence type="ECO:0000256" key="4">
    <source>
        <dbReference type="ARBA" id="ARBA00022989"/>
    </source>
</evidence>
<dbReference type="Pfam" id="PF03788">
    <property type="entry name" value="LrgA"/>
    <property type="match status" value="1"/>
</dbReference>
<reference evidence="7 8" key="1">
    <citation type="submission" date="2019-07" db="EMBL/GenBank/DDBJ databases">
        <title>Insights of Desulfuromonas acetexigens electromicrobiology.</title>
        <authorList>
            <person name="Katuri K."/>
            <person name="Sapireddy V."/>
            <person name="Shaw D.R."/>
            <person name="Saikaly P."/>
        </authorList>
    </citation>
    <scope>NUCLEOTIDE SEQUENCE [LARGE SCALE GENOMIC DNA]</scope>
    <source>
        <strain evidence="7 8">2873</strain>
    </source>
</reference>
<dbReference type="Proteomes" id="UP000317155">
    <property type="component" value="Unassembled WGS sequence"/>
</dbReference>
<accession>A0A550JKW3</accession>
<evidence type="ECO:0000256" key="2">
    <source>
        <dbReference type="ARBA" id="ARBA00022475"/>
    </source>
</evidence>
<protein>
    <submittedName>
        <fullName evidence="7">CidA/LrgA family protein</fullName>
    </submittedName>
</protein>
<keyword evidence="5 6" id="KW-0472">Membrane</keyword>
<gene>
    <name evidence="7" type="ORF">FL622_01115</name>
</gene>
<comment type="subcellular location">
    <subcellularLocation>
        <location evidence="1">Cell membrane</location>
        <topology evidence="1">Multi-pass membrane protein</topology>
    </subcellularLocation>
</comment>
<dbReference type="PANTHER" id="PTHR33931:SF2">
    <property type="entry name" value="HOLIN-LIKE PROTEIN CIDA"/>
    <property type="match status" value="1"/>
</dbReference>
<dbReference type="InterPro" id="IPR005538">
    <property type="entry name" value="LrgA/CidA"/>
</dbReference>
<proteinExistence type="predicted"/>
<keyword evidence="4 6" id="KW-1133">Transmembrane helix</keyword>
<dbReference type="PANTHER" id="PTHR33931">
    <property type="entry name" value="HOLIN-LIKE PROTEIN CIDA-RELATED"/>
    <property type="match status" value="1"/>
</dbReference>
<evidence type="ECO:0000256" key="3">
    <source>
        <dbReference type="ARBA" id="ARBA00022692"/>
    </source>
</evidence>
<name>A0A550JKW3_9BACT</name>
<feature type="transmembrane region" description="Helical" evidence="6">
    <location>
        <begin position="29"/>
        <end position="45"/>
    </location>
</feature>
<feature type="transmembrane region" description="Helical" evidence="6">
    <location>
        <begin position="57"/>
        <end position="80"/>
    </location>
</feature>
<dbReference type="EMBL" id="VJVV01000001">
    <property type="protein sequence ID" value="TRO83813.1"/>
    <property type="molecule type" value="Genomic_DNA"/>
</dbReference>
<keyword evidence="3 6" id="KW-0812">Transmembrane</keyword>
<evidence type="ECO:0000256" key="6">
    <source>
        <dbReference type="SAM" id="Phobius"/>
    </source>
</evidence>
<evidence type="ECO:0000313" key="8">
    <source>
        <dbReference type="Proteomes" id="UP000317155"/>
    </source>
</evidence>
<comment type="caution">
    <text evidence="7">The sequence shown here is derived from an EMBL/GenBank/DDBJ whole genome shotgun (WGS) entry which is preliminary data.</text>
</comment>
<organism evidence="7 8">
    <name type="scientific">Trichloromonas acetexigens</name>
    <dbReference type="NCBI Taxonomy" id="38815"/>
    <lineage>
        <taxon>Bacteria</taxon>
        <taxon>Pseudomonadati</taxon>
        <taxon>Thermodesulfobacteriota</taxon>
        <taxon>Desulfuromonadia</taxon>
        <taxon>Desulfuromonadales</taxon>
        <taxon>Trichloromonadaceae</taxon>
        <taxon>Trichloromonas</taxon>
    </lineage>
</organism>
<dbReference type="AlphaFoldDB" id="A0A550JKW3"/>
<dbReference type="RefSeq" id="WP_092052562.1">
    <property type="nucleotide sequence ID" value="NZ_FOJJ01000001.1"/>
</dbReference>
<evidence type="ECO:0000313" key="7">
    <source>
        <dbReference type="EMBL" id="TRO83813.1"/>
    </source>
</evidence>
<keyword evidence="2" id="KW-1003">Cell membrane</keyword>
<evidence type="ECO:0000256" key="5">
    <source>
        <dbReference type="ARBA" id="ARBA00023136"/>
    </source>
</evidence>
<evidence type="ECO:0000256" key="1">
    <source>
        <dbReference type="ARBA" id="ARBA00004651"/>
    </source>
</evidence>
<keyword evidence="8" id="KW-1185">Reference proteome</keyword>
<sequence length="118" mass="12804">MVRGFAILLLLQFLGESLSTLLALPVPGNVLGMGLLLLALNFKLVRPEWVEEAVNLLLSNLALFFVPAGVGVMVYFDLIAAEWLPIVVATVLSTFVVMAVTGWVATWLERRGGKVEHG</sequence>
<feature type="transmembrane region" description="Helical" evidence="6">
    <location>
        <begin position="86"/>
        <end position="108"/>
    </location>
</feature>
<dbReference type="OrthoDB" id="385012at2"/>